<feature type="non-terminal residue" evidence="1">
    <location>
        <position position="1"/>
    </location>
</feature>
<proteinExistence type="predicted"/>
<reference evidence="1" key="1">
    <citation type="journal article" date="2015" name="Nature">
        <title>Complex archaea that bridge the gap between prokaryotes and eukaryotes.</title>
        <authorList>
            <person name="Spang A."/>
            <person name="Saw J.H."/>
            <person name="Jorgensen S.L."/>
            <person name="Zaremba-Niedzwiedzka K."/>
            <person name="Martijn J."/>
            <person name="Lind A.E."/>
            <person name="van Eijk R."/>
            <person name="Schleper C."/>
            <person name="Guy L."/>
            <person name="Ettema T.J."/>
        </authorList>
    </citation>
    <scope>NUCLEOTIDE SEQUENCE</scope>
</reference>
<sequence length="221" mass="24490">GFNEPKLRAYIDWVMEKKNCFIVLLGDIFETPVPGQKSTNSWLMKDGLTPVEAENRGLEIFAPARDRIVGIVEGNHELRASKILGLSSLQRLADHFGLSDYFDSKVITIKIAVNGIEYNVIATHGWGGARLLGGQMNKVASMSGVTGDADVYLTGHEHSLILARHEVDLVREGIELRQVYVGCGCFVDWTEFQQGIQRAKPSLGAPRIRFDGNKRDVHVSI</sequence>
<protein>
    <recommendedName>
        <fullName evidence="2">Calcineurin-like phosphoesterase domain-containing protein</fullName>
    </recommendedName>
</protein>
<dbReference type="InterPro" id="IPR029052">
    <property type="entry name" value="Metallo-depent_PP-like"/>
</dbReference>
<evidence type="ECO:0000313" key="1">
    <source>
        <dbReference type="EMBL" id="KKL24699.1"/>
    </source>
</evidence>
<dbReference type="EMBL" id="LAZR01036493">
    <property type="protein sequence ID" value="KKL24699.1"/>
    <property type="molecule type" value="Genomic_DNA"/>
</dbReference>
<gene>
    <name evidence="1" type="ORF">LCGC14_2412740</name>
</gene>
<name>A0A0F9BS20_9ZZZZ</name>
<dbReference type="AlphaFoldDB" id="A0A0F9BS20"/>
<organism evidence="1">
    <name type="scientific">marine sediment metagenome</name>
    <dbReference type="NCBI Taxonomy" id="412755"/>
    <lineage>
        <taxon>unclassified sequences</taxon>
        <taxon>metagenomes</taxon>
        <taxon>ecological metagenomes</taxon>
    </lineage>
</organism>
<accession>A0A0F9BS20</accession>
<dbReference type="SUPFAM" id="SSF56300">
    <property type="entry name" value="Metallo-dependent phosphatases"/>
    <property type="match status" value="1"/>
</dbReference>
<evidence type="ECO:0008006" key="2">
    <source>
        <dbReference type="Google" id="ProtNLM"/>
    </source>
</evidence>
<comment type="caution">
    <text evidence="1">The sequence shown here is derived from an EMBL/GenBank/DDBJ whole genome shotgun (WGS) entry which is preliminary data.</text>
</comment>